<dbReference type="Ensembl" id="ENSBIXT00005014869.1">
    <property type="protein sequence ID" value="ENSBIXP00005028120.1"/>
    <property type="gene ID" value="ENSBIXG00005029493.1"/>
</dbReference>
<feature type="compositionally biased region" description="Low complexity" evidence="1">
    <location>
        <begin position="75"/>
        <end position="88"/>
    </location>
</feature>
<proteinExistence type="predicted"/>
<dbReference type="GO" id="GO:0032736">
    <property type="term" value="P:positive regulation of interleukin-13 production"/>
    <property type="evidence" value="ECO:0007669"/>
    <property type="project" value="TreeGrafter"/>
</dbReference>
<evidence type="ECO:0000313" key="2">
    <source>
        <dbReference type="Ensembl" id="ENSBIXP00005028120.1"/>
    </source>
</evidence>
<dbReference type="GO" id="GO:0001961">
    <property type="term" value="P:positive regulation of cytokine-mediated signaling pathway"/>
    <property type="evidence" value="ECO:0007669"/>
    <property type="project" value="TreeGrafter"/>
</dbReference>
<dbReference type="GO" id="GO:0050729">
    <property type="term" value="P:positive regulation of inflammatory response"/>
    <property type="evidence" value="ECO:0007669"/>
    <property type="project" value="TreeGrafter"/>
</dbReference>
<name>A0A4W2HB39_BOBOX</name>
<reference evidence="2" key="2">
    <citation type="submission" date="2025-08" db="UniProtKB">
        <authorList>
            <consortium name="Ensembl"/>
        </authorList>
    </citation>
    <scope>IDENTIFICATION</scope>
</reference>
<dbReference type="PANTHER" id="PTHR38003">
    <property type="entry name" value="THYMIC STROMAL LYMPHOPOIETIN"/>
    <property type="match status" value="1"/>
</dbReference>
<accession>A0A4W2HB39</accession>
<dbReference type="InterPro" id="IPR038329">
    <property type="entry name" value="TSLP_sf"/>
</dbReference>
<dbReference type="GO" id="GO:0005139">
    <property type="term" value="F:interleukin-7 receptor binding"/>
    <property type="evidence" value="ECO:0007669"/>
    <property type="project" value="TreeGrafter"/>
</dbReference>
<feature type="compositionally biased region" description="Low complexity" evidence="1">
    <location>
        <begin position="181"/>
        <end position="192"/>
    </location>
</feature>
<dbReference type="GO" id="GO:0032733">
    <property type="term" value="P:positive regulation of interleukin-10 production"/>
    <property type="evidence" value="ECO:0007669"/>
    <property type="project" value="TreeGrafter"/>
</dbReference>
<dbReference type="GO" id="GO:0061844">
    <property type="term" value="P:antimicrobial humoral immune response mediated by antimicrobial peptide"/>
    <property type="evidence" value="ECO:0007669"/>
    <property type="project" value="TreeGrafter"/>
</dbReference>
<dbReference type="Proteomes" id="UP000429181">
    <property type="component" value="Chromosome 7"/>
</dbReference>
<dbReference type="GO" id="GO:0032755">
    <property type="term" value="P:positive regulation of interleukin-6 production"/>
    <property type="evidence" value="ECO:0007669"/>
    <property type="project" value="TreeGrafter"/>
</dbReference>
<dbReference type="GeneTree" id="ENSGT00980000199987"/>
<organism evidence="2 3">
    <name type="scientific">Bos indicus x Bos taurus</name>
    <name type="common">Hybrid cattle</name>
    <dbReference type="NCBI Taxonomy" id="30522"/>
    <lineage>
        <taxon>Eukaryota</taxon>
        <taxon>Metazoa</taxon>
        <taxon>Chordata</taxon>
        <taxon>Craniata</taxon>
        <taxon>Vertebrata</taxon>
        <taxon>Euteleostomi</taxon>
        <taxon>Mammalia</taxon>
        <taxon>Eutheria</taxon>
        <taxon>Laurasiatheria</taxon>
        <taxon>Artiodactyla</taxon>
        <taxon>Ruminantia</taxon>
        <taxon>Pecora</taxon>
        <taxon>Bovidae</taxon>
        <taxon>Bovinae</taxon>
        <taxon>Bos</taxon>
    </lineage>
</organism>
<dbReference type="Pfam" id="PF15216">
    <property type="entry name" value="TSLP"/>
    <property type="match status" value="1"/>
</dbReference>
<dbReference type="GO" id="GO:0005125">
    <property type="term" value="F:cytokine activity"/>
    <property type="evidence" value="ECO:0007669"/>
    <property type="project" value="InterPro"/>
</dbReference>
<dbReference type="Gene3D" id="1.20.1250.90">
    <property type="entry name" value="Thymic stromal lymphopoietin"/>
    <property type="match status" value="1"/>
</dbReference>
<feature type="region of interest" description="Disordered" evidence="1">
    <location>
        <begin position="1"/>
        <end position="192"/>
    </location>
</feature>
<dbReference type="GO" id="GO:0005576">
    <property type="term" value="C:extracellular region"/>
    <property type="evidence" value="ECO:0007669"/>
    <property type="project" value="TreeGrafter"/>
</dbReference>
<dbReference type="AlphaFoldDB" id="A0A4W2HB39"/>
<evidence type="ECO:0000313" key="3">
    <source>
        <dbReference type="Proteomes" id="UP000429181"/>
    </source>
</evidence>
<sequence length="323" mass="34474">RPGERQRLKLGGAGTLRGAGRGRRRVPRRRWLGAGTGAPRPAREAAPVPSGRQRVLFERDSGSGSARGPREAGPRRAGAPSGRPGRAPLRQYRTSGRGPRGPPERSRQQESLLPAFPRPLRPALRRRVRDRPGADVRAAPGAARTSPERPPRPGPALRRSALPRQAASAHSLPRPSPLSPPASASPSPLSSLSLPLPLPLSLSLSLSPSLSLPSPAPLCLPPSLSLPASSPPVSGAACAQPDCLSKIQSLTFEGRPGCAAPAREAFAVRTHAALAAACPGYRGPQINNTQTMRKIRKRQIKRKECLEQVTYLKELWQRLSRIS</sequence>
<dbReference type="GO" id="GO:0032754">
    <property type="term" value="P:positive regulation of interleukin-5 production"/>
    <property type="evidence" value="ECO:0007669"/>
    <property type="project" value="TreeGrafter"/>
</dbReference>
<dbReference type="GO" id="GO:0032722">
    <property type="term" value="P:positive regulation of chemokine production"/>
    <property type="evidence" value="ECO:0007669"/>
    <property type="project" value="TreeGrafter"/>
</dbReference>
<reference evidence="2 3" key="1">
    <citation type="submission" date="2018-11" db="EMBL/GenBank/DDBJ databases">
        <title>Haplotype-resolved cattle genomes.</title>
        <authorList>
            <person name="Low W.Y."/>
            <person name="Tearle R."/>
            <person name="Bickhart D.M."/>
            <person name="Rosen B.D."/>
            <person name="Koren S."/>
            <person name="Rhie A."/>
            <person name="Hiendleder S."/>
            <person name="Phillippy A.M."/>
            <person name="Smith T.P.L."/>
            <person name="Williams J.L."/>
        </authorList>
    </citation>
    <scope>NUCLEOTIDE SEQUENCE [LARGE SCALE GENOMIC DNA]</scope>
</reference>
<evidence type="ECO:0008006" key="4">
    <source>
        <dbReference type="Google" id="ProtNLM"/>
    </source>
</evidence>
<protein>
    <recommendedName>
        <fullName evidence="4">Thymic stromal lymphopoietin</fullName>
    </recommendedName>
</protein>
<dbReference type="PANTHER" id="PTHR38003:SF1">
    <property type="entry name" value="THYMIC STROMAL LYMPHOPOIETIN"/>
    <property type="match status" value="1"/>
</dbReference>
<feature type="compositionally biased region" description="Basic residues" evidence="1">
    <location>
        <begin position="20"/>
        <end position="31"/>
    </location>
</feature>
<feature type="compositionally biased region" description="Low complexity" evidence="1">
    <location>
        <begin position="37"/>
        <end position="47"/>
    </location>
</feature>
<dbReference type="InterPro" id="IPR029189">
    <property type="entry name" value="TSLP"/>
</dbReference>
<evidence type="ECO:0000256" key="1">
    <source>
        <dbReference type="SAM" id="MobiDB-lite"/>
    </source>
</evidence>